<comment type="similarity">
    <text evidence="1 2">Belongs to the flagella basal body rod proteins family.</text>
</comment>
<evidence type="ECO:0000313" key="7">
    <source>
        <dbReference type="Proteomes" id="UP000198970"/>
    </source>
</evidence>
<name>A0ABY1CDA9_9FIRM</name>
<dbReference type="Proteomes" id="UP000198970">
    <property type="component" value="Chromosome I"/>
</dbReference>
<evidence type="ECO:0000256" key="2">
    <source>
        <dbReference type="RuleBase" id="RU362116"/>
    </source>
</evidence>
<accession>A0ABY1CDA9</accession>
<gene>
    <name evidence="6" type="ORF">SAMN02745906_3173</name>
</gene>
<evidence type="ECO:0000259" key="5">
    <source>
        <dbReference type="Pfam" id="PF22692"/>
    </source>
</evidence>
<dbReference type="Pfam" id="PF06429">
    <property type="entry name" value="Flg_bbr_C"/>
    <property type="match status" value="1"/>
</dbReference>
<dbReference type="RefSeq" id="WP_054790127.1">
    <property type="nucleotide sequence ID" value="NZ_LT630003.1"/>
</dbReference>
<reference evidence="6 7" key="1">
    <citation type="submission" date="2016-10" db="EMBL/GenBank/DDBJ databases">
        <authorList>
            <person name="Varghese N."/>
            <person name="Submissions S."/>
        </authorList>
    </citation>
    <scope>NUCLEOTIDE SEQUENCE [LARGE SCALE GENOMIC DNA]</scope>
    <source>
        <strain evidence="6 7">ATCC 19403</strain>
    </source>
</reference>
<dbReference type="Pfam" id="PF00460">
    <property type="entry name" value="Flg_bb_rod"/>
    <property type="match status" value="1"/>
</dbReference>
<keyword evidence="6" id="KW-0282">Flagellum</keyword>
<dbReference type="NCBIfam" id="TIGR03506">
    <property type="entry name" value="FlgEFG_subfam"/>
    <property type="match status" value="1"/>
</dbReference>
<dbReference type="PANTHER" id="PTHR30435">
    <property type="entry name" value="FLAGELLAR PROTEIN"/>
    <property type="match status" value="1"/>
</dbReference>
<dbReference type="SUPFAM" id="SSF117143">
    <property type="entry name" value="Flagellar hook protein flgE"/>
    <property type="match status" value="1"/>
</dbReference>
<dbReference type="Pfam" id="PF22692">
    <property type="entry name" value="LlgE_F_G_D1"/>
    <property type="match status" value="1"/>
</dbReference>
<evidence type="ECO:0000259" key="4">
    <source>
        <dbReference type="Pfam" id="PF06429"/>
    </source>
</evidence>
<evidence type="ECO:0000259" key="3">
    <source>
        <dbReference type="Pfam" id="PF00460"/>
    </source>
</evidence>
<feature type="domain" description="Flagellar basal-body/hook protein C-terminal" evidence="4">
    <location>
        <begin position="212"/>
        <end position="255"/>
    </location>
</feature>
<evidence type="ECO:0000256" key="1">
    <source>
        <dbReference type="ARBA" id="ARBA00009677"/>
    </source>
</evidence>
<protein>
    <submittedName>
        <fullName evidence="6">Flagellar basal-body rod protein FlgG</fullName>
    </submittedName>
</protein>
<comment type="subcellular location">
    <subcellularLocation>
        <location evidence="2">Bacterial flagellum basal body</location>
    </subcellularLocation>
</comment>
<dbReference type="InterPro" id="IPR053967">
    <property type="entry name" value="LlgE_F_G-like_D1"/>
</dbReference>
<evidence type="ECO:0000313" key="6">
    <source>
        <dbReference type="EMBL" id="SET93570.1"/>
    </source>
</evidence>
<dbReference type="InterPro" id="IPR020013">
    <property type="entry name" value="Flagellar_FlgE/F/G"/>
</dbReference>
<dbReference type="PANTHER" id="PTHR30435:SF19">
    <property type="entry name" value="FLAGELLAR BASAL-BODY ROD PROTEIN FLGG"/>
    <property type="match status" value="1"/>
</dbReference>
<organism evidence="6 7">
    <name type="scientific">Lacrimispora sphenoides JCM 1415</name>
    <dbReference type="NCBI Taxonomy" id="1297793"/>
    <lineage>
        <taxon>Bacteria</taxon>
        <taxon>Bacillati</taxon>
        <taxon>Bacillota</taxon>
        <taxon>Clostridia</taxon>
        <taxon>Lachnospirales</taxon>
        <taxon>Lachnospiraceae</taxon>
        <taxon>Lacrimispora</taxon>
    </lineage>
</organism>
<keyword evidence="6" id="KW-0969">Cilium</keyword>
<feature type="domain" description="Flagellar hook protein FlgE/F/G-like D1" evidence="5">
    <location>
        <begin position="88"/>
        <end position="143"/>
    </location>
</feature>
<dbReference type="InterPro" id="IPR037925">
    <property type="entry name" value="FlgE/F/G-like"/>
</dbReference>
<feature type="domain" description="Flagellar basal body rod protein N-terminal" evidence="3">
    <location>
        <begin position="8"/>
        <end position="35"/>
    </location>
</feature>
<keyword evidence="6" id="KW-0966">Cell projection</keyword>
<keyword evidence="7" id="KW-1185">Reference proteome</keyword>
<proteinExistence type="inferred from homology"/>
<dbReference type="InterPro" id="IPR001444">
    <property type="entry name" value="Flag_bb_rod_N"/>
</dbReference>
<dbReference type="EMBL" id="LT630003">
    <property type="protein sequence ID" value="SET93570.1"/>
    <property type="molecule type" value="Genomic_DNA"/>
</dbReference>
<sequence length="258" mass="28589">MNQSFYIGALGALNQQTKLNVVSNNIANVNTTGFKPQYSVFSDLIYAQTRSSQGGSAAQTGSGTRVDLLKSDMTAMPYKETGLENDHAIEGEGFFMLKDPVTGAITYSRDGHFQLSMMGDNYYLVNSSGKRVLNMDQQEITYPVKPAVYPGSEEEIEEEEEELEEDEHDPKAIGVYTFARRDGISDIGNNEYTVTDKNGAPILLENAKVIKGAEEVSGTDFAQEMTRMMEAQRAYSYSLKMVQTSDEIETTINTLRQS</sequence>
<keyword evidence="2" id="KW-0975">Bacterial flagellum</keyword>
<dbReference type="InterPro" id="IPR019776">
    <property type="entry name" value="Flagellar_basal_body_rod_CS"/>
</dbReference>
<dbReference type="PROSITE" id="PS00588">
    <property type="entry name" value="FLAGELLA_BB_ROD"/>
    <property type="match status" value="1"/>
</dbReference>
<dbReference type="InterPro" id="IPR010930">
    <property type="entry name" value="Flg_bb/hook_C_dom"/>
</dbReference>